<dbReference type="EMBL" id="CP097507">
    <property type="protein sequence ID" value="URE04311.1"/>
    <property type="molecule type" value="Genomic_DNA"/>
</dbReference>
<dbReference type="OrthoDB" id="630188at2759"/>
<keyword evidence="3" id="KW-1185">Reference proteome</keyword>
<dbReference type="AlphaFoldDB" id="A0A9E7K5T9"/>
<dbReference type="EMBL" id="CP097507">
    <property type="protein sequence ID" value="URE04310.1"/>
    <property type="molecule type" value="Genomic_DNA"/>
</dbReference>
<feature type="transmembrane region" description="Helical" evidence="1">
    <location>
        <begin position="36"/>
        <end position="54"/>
    </location>
</feature>
<organism evidence="2 3">
    <name type="scientific">Musa troglodytarum</name>
    <name type="common">fe'i banana</name>
    <dbReference type="NCBI Taxonomy" id="320322"/>
    <lineage>
        <taxon>Eukaryota</taxon>
        <taxon>Viridiplantae</taxon>
        <taxon>Streptophyta</taxon>
        <taxon>Embryophyta</taxon>
        <taxon>Tracheophyta</taxon>
        <taxon>Spermatophyta</taxon>
        <taxon>Magnoliopsida</taxon>
        <taxon>Liliopsida</taxon>
        <taxon>Zingiberales</taxon>
        <taxon>Musaceae</taxon>
        <taxon>Musa</taxon>
    </lineage>
</organism>
<dbReference type="Proteomes" id="UP001055439">
    <property type="component" value="Chromosome 5"/>
</dbReference>
<sequence>MHRRTRMCTYVRACQYVVVDMRRLPRKAELRWQPHVLLLFAAAMEGLASALFNLRPFATVRGARPLHSATFLSFRCHRREISS</sequence>
<reference evidence="2" key="1">
    <citation type="submission" date="2022-05" db="EMBL/GenBank/DDBJ databases">
        <title>The Musa troglodytarum L. genome provides insights into the mechanism of non-climacteric behaviour and enrichment of carotenoids.</title>
        <authorList>
            <person name="Wang J."/>
        </authorList>
    </citation>
    <scope>NUCLEOTIDE SEQUENCE</scope>
    <source>
        <tissue evidence="2">Leaf</tissue>
    </source>
</reference>
<accession>A0A9E7K5T9</accession>
<evidence type="ECO:0000256" key="1">
    <source>
        <dbReference type="SAM" id="Phobius"/>
    </source>
</evidence>
<name>A0A9E7K5T9_9LILI</name>
<evidence type="ECO:0000313" key="2">
    <source>
        <dbReference type="EMBL" id="URE04310.1"/>
    </source>
</evidence>
<protein>
    <submittedName>
        <fullName evidence="2">Powdery mildew resistant protein 5</fullName>
    </submittedName>
</protein>
<keyword evidence="1" id="KW-0472">Membrane</keyword>
<evidence type="ECO:0000313" key="3">
    <source>
        <dbReference type="Proteomes" id="UP001055439"/>
    </source>
</evidence>
<keyword evidence="1" id="KW-1133">Transmembrane helix</keyword>
<keyword evidence="1" id="KW-0812">Transmembrane</keyword>
<proteinExistence type="predicted"/>
<gene>
    <name evidence="2" type="ORF">MUK42_22653</name>
</gene>